<sequence length="110" mass="12026">MRSSYVPGIDNPHDVDLSPSVVPRFIQRVFLALLVVAFLVAVGFALTEHWRRATFLLGGALVWLSVIRVTCDSRELGVLAVRSRRFDALFTLLIGGVMAFLAVSVDPLGS</sequence>
<organism evidence="3 4">
    <name type="scientific">Corynebacterium pygosceleis</name>
    <dbReference type="NCBI Taxonomy" id="2800406"/>
    <lineage>
        <taxon>Bacteria</taxon>
        <taxon>Bacillati</taxon>
        <taxon>Actinomycetota</taxon>
        <taxon>Actinomycetes</taxon>
        <taxon>Mycobacteriales</taxon>
        <taxon>Corynebacteriaceae</taxon>
        <taxon>Corynebacterium</taxon>
    </lineage>
</organism>
<keyword evidence="5" id="KW-1185">Reference proteome</keyword>
<dbReference type="Pfam" id="PF11222">
    <property type="entry name" value="DUF3017"/>
    <property type="match status" value="1"/>
</dbReference>
<feature type="transmembrane region" description="Helical" evidence="1">
    <location>
        <begin position="89"/>
        <end position="109"/>
    </location>
</feature>
<keyword evidence="1" id="KW-0472">Membrane</keyword>
<evidence type="ECO:0000313" key="2">
    <source>
        <dbReference type="EMBL" id="MCX7444845.1"/>
    </source>
</evidence>
<keyword evidence="1" id="KW-1133">Transmembrane helix</keyword>
<dbReference type="Proteomes" id="UP001081709">
    <property type="component" value="Unassembled WGS sequence"/>
</dbReference>
<name>A0A9Q4C7L2_9CORY</name>
<proteinExistence type="predicted"/>
<comment type="caution">
    <text evidence="3">The sequence shown here is derived from an EMBL/GenBank/DDBJ whole genome shotgun (WGS) entry which is preliminary data.</text>
</comment>
<reference evidence="3" key="1">
    <citation type="submission" date="2022-11" db="EMBL/GenBank/DDBJ databases">
        <title>Corynebacterium sp. isolated from Penguins.</title>
        <authorList>
            <person name="Sedlar K."/>
            <person name="Svec P."/>
        </authorList>
    </citation>
    <scope>NUCLEOTIDE SEQUENCE</scope>
    <source>
        <strain evidence="2">P7003</strain>
        <strain evidence="3">P7374</strain>
    </source>
</reference>
<gene>
    <name evidence="2" type="ORF">OS125_06250</name>
    <name evidence="3" type="ORF">OS129_04060</name>
</gene>
<dbReference type="InterPro" id="IPR021385">
    <property type="entry name" value="DUF3017"/>
</dbReference>
<protein>
    <submittedName>
        <fullName evidence="3">DUF3017 domain-containing protein</fullName>
    </submittedName>
</protein>
<evidence type="ECO:0000313" key="3">
    <source>
        <dbReference type="EMBL" id="MCX7468055.1"/>
    </source>
</evidence>
<accession>A0A9Q4C7L2</accession>
<dbReference type="EMBL" id="JAPMKU010000002">
    <property type="protein sequence ID" value="MCX7468055.1"/>
    <property type="molecule type" value="Genomic_DNA"/>
</dbReference>
<evidence type="ECO:0000313" key="4">
    <source>
        <dbReference type="Proteomes" id="UP001071478"/>
    </source>
</evidence>
<evidence type="ECO:0000313" key="5">
    <source>
        <dbReference type="Proteomes" id="UP001081709"/>
    </source>
</evidence>
<dbReference type="EMBL" id="JAPMKV010000003">
    <property type="protein sequence ID" value="MCX7444845.1"/>
    <property type="molecule type" value="Genomic_DNA"/>
</dbReference>
<feature type="transmembrane region" description="Helical" evidence="1">
    <location>
        <begin position="25"/>
        <end position="46"/>
    </location>
</feature>
<evidence type="ECO:0000256" key="1">
    <source>
        <dbReference type="SAM" id="Phobius"/>
    </source>
</evidence>
<dbReference type="AlphaFoldDB" id="A0A9Q4C7L2"/>
<keyword evidence="1" id="KW-0812">Transmembrane</keyword>
<dbReference type="Proteomes" id="UP001071478">
    <property type="component" value="Unassembled WGS sequence"/>
</dbReference>
<dbReference type="RefSeq" id="WP_200253704.1">
    <property type="nucleotide sequence ID" value="NZ_JAENIQ020000001.1"/>
</dbReference>